<dbReference type="AlphaFoldDB" id="A0A6P5NY34"/>
<dbReference type="PANTHER" id="PTHR37874:SF2">
    <property type="entry name" value="GENE 8113-RELATED"/>
    <property type="match status" value="1"/>
</dbReference>
<keyword evidence="1" id="KW-0472">Membrane</keyword>
<name>A0A6P5NY34_MUSCR</name>
<sequence>MSLVFLTQCWNGTNFLALVVHLPTFIPVPVEADPEKLPIMSLVRQKRDFGITTAIVVAISVSAVAATAAGVAMATTVQTGTALSQLSATVADAVNLHTSASAQLKGRLMVANQRLDLVEERLDILFQMAQLGCERKLGALCITSVQYENFTRADNLSRHLSLYLAGNWSEGFDETLESLRAAVLAINSTRVDLSLTEGLSSWISSAFSYFKSGWELFCLGQPDVVA</sequence>
<dbReference type="InterPro" id="IPR053368">
    <property type="entry name" value="Viral_Envelope_Glycoprotein"/>
</dbReference>
<proteinExistence type="predicted"/>
<evidence type="ECO:0000313" key="3">
    <source>
        <dbReference type="RefSeq" id="XP_021008448.1"/>
    </source>
</evidence>
<evidence type="ECO:0000313" key="2">
    <source>
        <dbReference type="Proteomes" id="UP000515126"/>
    </source>
</evidence>
<dbReference type="KEGG" id="mcal:110286466"/>
<evidence type="ECO:0000256" key="1">
    <source>
        <dbReference type="SAM" id="Phobius"/>
    </source>
</evidence>
<feature type="transmembrane region" description="Helical" evidence="1">
    <location>
        <begin position="49"/>
        <end position="74"/>
    </location>
</feature>
<keyword evidence="2" id="KW-1185">Reference proteome</keyword>
<dbReference type="PANTHER" id="PTHR37874">
    <property type="entry name" value="RIKEN CDNA 1500011B03 GENE-RELATED"/>
    <property type="match status" value="1"/>
</dbReference>
<keyword evidence="1" id="KW-0812">Transmembrane</keyword>
<gene>
    <name evidence="3" type="primary">LOC110286466</name>
</gene>
<keyword evidence="1" id="KW-1133">Transmembrane helix</keyword>
<protein>
    <submittedName>
        <fullName evidence="3">Uncharacterized protein LOC110286466</fullName>
    </submittedName>
</protein>
<accession>A0A6P5NY34</accession>
<dbReference type="Proteomes" id="UP000515126">
    <property type="component" value="Chromosome X"/>
</dbReference>
<dbReference type="GeneID" id="110286466"/>
<organism evidence="2 3">
    <name type="scientific">Mus caroli</name>
    <name type="common">Ryukyu mouse</name>
    <name type="synonym">Ricefield mouse</name>
    <dbReference type="NCBI Taxonomy" id="10089"/>
    <lineage>
        <taxon>Eukaryota</taxon>
        <taxon>Metazoa</taxon>
        <taxon>Chordata</taxon>
        <taxon>Craniata</taxon>
        <taxon>Vertebrata</taxon>
        <taxon>Euteleostomi</taxon>
        <taxon>Mammalia</taxon>
        <taxon>Eutheria</taxon>
        <taxon>Euarchontoglires</taxon>
        <taxon>Glires</taxon>
        <taxon>Rodentia</taxon>
        <taxon>Myomorpha</taxon>
        <taxon>Muroidea</taxon>
        <taxon>Muridae</taxon>
        <taxon>Murinae</taxon>
        <taxon>Mus</taxon>
        <taxon>Mus</taxon>
    </lineage>
</organism>
<dbReference type="RefSeq" id="XP_021008448.1">
    <property type="nucleotide sequence ID" value="XM_021152789.1"/>
</dbReference>
<reference evidence="3" key="1">
    <citation type="submission" date="2025-08" db="UniProtKB">
        <authorList>
            <consortium name="RefSeq"/>
        </authorList>
    </citation>
    <scope>IDENTIFICATION</scope>
</reference>